<keyword evidence="1" id="KW-0812">Transmembrane</keyword>
<keyword evidence="1" id="KW-0472">Membrane</keyword>
<proteinExistence type="predicted"/>
<reference evidence="2 3" key="1">
    <citation type="submission" date="2023-04" db="EMBL/GenBank/DDBJ databases">
        <title>The genome sequence of Polyangium sorediatum DSM14670.</title>
        <authorList>
            <person name="Zhang X."/>
        </authorList>
    </citation>
    <scope>NUCLEOTIDE SEQUENCE [LARGE SCALE GENOMIC DNA]</scope>
    <source>
        <strain evidence="2 3">DSM 14670</strain>
    </source>
</reference>
<feature type="transmembrane region" description="Helical" evidence="1">
    <location>
        <begin position="98"/>
        <end position="122"/>
    </location>
</feature>
<accession>A0ABT6NT56</accession>
<comment type="caution">
    <text evidence="2">The sequence shown here is derived from an EMBL/GenBank/DDBJ whole genome shotgun (WGS) entry which is preliminary data.</text>
</comment>
<evidence type="ECO:0000313" key="3">
    <source>
        <dbReference type="Proteomes" id="UP001160301"/>
    </source>
</evidence>
<dbReference type="RefSeq" id="WP_232379501.1">
    <property type="nucleotide sequence ID" value="NZ_JARZHI010000015.1"/>
</dbReference>
<feature type="transmembrane region" description="Helical" evidence="1">
    <location>
        <begin position="184"/>
        <end position="204"/>
    </location>
</feature>
<evidence type="ECO:0000313" key="2">
    <source>
        <dbReference type="EMBL" id="MDI1431532.1"/>
    </source>
</evidence>
<feature type="transmembrane region" description="Helical" evidence="1">
    <location>
        <begin position="142"/>
        <end position="163"/>
    </location>
</feature>
<dbReference type="Proteomes" id="UP001160301">
    <property type="component" value="Unassembled WGS sequence"/>
</dbReference>
<feature type="transmembrane region" description="Helical" evidence="1">
    <location>
        <begin position="251"/>
        <end position="270"/>
    </location>
</feature>
<gene>
    <name evidence="2" type="ORF">QHF89_18700</name>
</gene>
<keyword evidence="3" id="KW-1185">Reference proteome</keyword>
<dbReference type="EMBL" id="JARZHI010000015">
    <property type="protein sequence ID" value="MDI1431532.1"/>
    <property type="molecule type" value="Genomic_DNA"/>
</dbReference>
<name>A0ABT6NT56_9BACT</name>
<keyword evidence="1" id="KW-1133">Transmembrane helix</keyword>
<organism evidence="2 3">
    <name type="scientific">Polyangium sorediatum</name>
    <dbReference type="NCBI Taxonomy" id="889274"/>
    <lineage>
        <taxon>Bacteria</taxon>
        <taxon>Pseudomonadati</taxon>
        <taxon>Myxococcota</taxon>
        <taxon>Polyangia</taxon>
        <taxon>Polyangiales</taxon>
        <taxon>Polyangiaceae</taxon>
        <taxon>Polyangium</taxon>
    </lineage>
</organism>
<sequence length="271" mass="28203">MAKTPMSAQRVRPRADSSDTDAFEVPAAVLCTICGQSDCSGCTPADETASGVMAIVPWERPGGTSWSRLWGTALATTQGADAFFSALPDGALPPAVRFAIVAEMLAVGSMVAMLLPIAALALPHLALQVIGDPEMRVRALEWFVIGVPALALWMVLAHASHGAALDAGARKQGARPQRRRALRFGLYSCGWDLMTGPLGAIWMLGSRGAKAAAEVLALSMRVPGRASDALLKGVYGLPEDAALRARRTGTVVAVISAIVSALGLLLAFAFA</sequence>
<evidence type="ECO:0000256" key="1">
    <source>
        <dbReference type="SAM" id="Phobius"/>
    </source>
</evidence>
<protein>
    <submittedName>
        <fullName evidence="2">Uncharacterized protein</fullName>
    </submittedName>
</protein>